<gene>
    <name evidence="3" type="ORF">JHK62_07330</name>
</gene>
<name>A0ABS0ZKD1_9STRE</name>
<dbReference type="Proteomes" id="UP000653045">
    <property type="component" value="Unassembled WGS sequence"/>
</dbReference>
<feature type="domain" description="GP-PDE" evidence="2">
    <location>
        <begin position="357"/>
        <end position="587"/>
    </location>
</feature>
<proteinExistence type="predicted"/>
<feature type="transmembrane region" description="Helical" evidence="1">
    <location>
        <begin position="122"/>
        <end position="141"/>
    </location>
</feature>
<accession>A0ABS0ZKD1</accession>
<feature type="transmembrane region" description="Helical" evidence="1">
    <location>
        <begin position="20"/>
        <end position="43"/>
    </location>
</feature>
<dbReference type="EMBL" id="JAENBO010000007">
    <property type="protein sequence ID" value="MBJ8326480.1"/>
    <property type="molecule type" value="Genomic_DNA"/>
</dbReference>
<feature type="transmembrane region" description="Helical" evidence="1">
    <location>
        <begin position="323"/>
        <end position="347"/>
    </location>
</feature>
<dbReference type="Gene3D" id="3.20.20.190">
    <property type="entry name" value="Phosphatidylinositol (PI) phosphodiesterase"/>
    <property type="match status" value="1"/>
</dbReference>
<keyword evidence="1" id="KW-0812">Transmembrane</keyword>
<evidence type="ECO:0000259" key="2">
    <source>
        <dbReference type="PROSITE" id="PS51704"/>
    </source>
</evidence>
<sequence length="606" mass="67690">MLRVIKENRTNFWVYLKYQLVTKLVLSAIILPIYSFILNFLIASSGRDNLSSGDFLSFVFSPQGVGMLFLTLFLFVAIVGIDVNSLIALSAIQGKDGHYVKSTQLLKIGLQSVKTLLNPSGLLVAFYLTILVPIASVGLGITSIGNIKIPNFITSVIYSTPLYLGLYLVALSIIFLLTLFHIFTFHYITLTGDNIFESLKKARHLFLKHWKATLKAMAKFVAFLFVLSLLAVIVVGAGIALLSALETVNTGIYRFFNWLLLLVTTVVVSMVSSVTLPFFIHSLTTLFFQFNKEDGQTVILTPLMAKLIKNSEEPVMLGRFQKYAFKAFMGVMTILILLVSLMFTLFFNDIFRINPHIDVIAHRGGGDLGVENSIEGIESAIAEGVEWTEIDVQRTKDGYYILNHDSSFNRIAGVDKAPMELTLQEIKALDLINEFEDDAPTAKVPTLEELIATSKDNIGLFIELKGDSADYQMVDDVVKQIKDNHLGDKAVILSLDYDIIEYTEKNYPEIETGYLYFFNIGNLKDLKGDYLIMEEGEATDDNVATIKETGKKVIVWTVNTPESIDEFVTSDVDGIITDHVKPVKKALEDRSQKSDVEIILHELGLF</sequence>
<evidence type="ECO:0000313" key="4">
    <source>
        <dbReference type="Proteomes" id="UP000653045"/>
    </source>
</evidence>
<reference evidence="3 4" key="1">
    <citation type="journal article" date="2021" name="Int. J. Syst. Evol. Microbiol.">
        <title>Streptococcus vicugnae sp. nov., isolated from faeces of alpacas (Vicugna pacos) and cattle (Bos taurus), Streptococcus zalophi sp. nov., and Streptococcus pacificus sp. nov., isolated from respiratory tract of California sea lions (Zalophus californianus).</title>
        <authorList>
            <person name="Volokhov D.V."/>
            <person name="Zagorodnyaya T.A."/>
            <person name="Shen Z."/>
            <person name="Blom J."/>
            <person name="Furtak V.A."/>
            <person name="Eisenberg T."/>
            <person name="Fan P."/>
            <person name="Jeong K.C."/>
            <person name="Gao Y."/>
            <person name="Zhang S."/>
            <person name="Amselle M."/>
        </authorList>
    </citation>
    <scope>NUCLEOTIDE SEQUENCE [LARGE SCALE GENOMIC DNA]</scope>
    <source>
        <strain evidence="3 4">CSL7591</strain>
    </source>
</reference>
<dbReference type="InterPro" id="IPR030395">
    <property type="entry name" value="GP_PDE_dom"/>
</dbReference>
<keyword evidence="1" id="KW-1133">Transmembrane helix</keyword>
<dbReference type="PROSITE" id="PS51704">
    <property type="entry name" value="GP_PDE"/>
    <property type="match status" value="1"/>
</dbReference>
<dbReference type="RefSeq" id="WP_199576120.1">
    <property type="nucleotide sequence ID" value="NZ_JAENBO010000007.1"/>
</dbReference>
<keyword evidence="4" id="KW-1185">Reference proteome</keyword>
<comment type="caution">
    <text evidence="3">The sequence shown here is derived from an EMBL/GenBank/DDBJ whole genome shotgun (WGS) entry which is preliminary data.</text>
</comment>
<dbReference type="InterPro" id="IPR017946">
    <property type="entry name" value="PLC-like_Pdiesterase_TIM-brl"/>
</dbReference>
<dbReference type="PANTHER" id="PTHR46211">
    <property type="entry name" value="GLYCEROPHOSPHORYL DIESTER PHOSPHODIESTERASE"/>
    <property type="match status" value="1"/>
</dbReference>
<evidence type="ECO:0000313" key="3">
    <source>
        <dbReference type="EMBL" id="MBJ8326480.1"/>
    </source>
</evidence>
<feature type="transmembrane region" description="Helical" evidence="1">
    <location>
        <begin position="162"/>
        <end position="188"/>
    </location>
</feature>
<dbReference type="PANTHER" id="PTHR46211:SF8">
    <property type="entry name" value="PHOSPHODIESTERASE"/>
    <property type="match status" value="1"/>
</dbReference>
<dbReference type="Pfam" id="PF10110">
    <property type="entry name" value="GPDPase_memb"/>
    <property type="match status" value="1"/>
</dbReference>
<dbReference type="Pfam" id="PF03009">
    <property type="entry name" value="GDPD"/>
    <property type="match status" value="1"/>
</dbReference>
<keyword evidence="1" id="KW-0472">Membrane</keyword>
<feature type="transmembrane region" description="Helical" evidence="1">
    <location>
        <begin position="255"/>
        <end position="280"/>
    </location>
</feature>
<feature type="transmembrane region" description="Helical" evidence="1">
    <location>
        <begin position="220"/>
        <end position="243"/>
    </location>
</feature>
<dbReference type="InterPro" id="IPR018476">
    <property type="entry name" value="GlyceroP-diester-Pdiesterase_M"/>
</dbReference>
<feature type="transmembrane region" description="Helical" evidence="1">
    <location>
        <begin position="55"/>
        <end position="81"/>
    </location>
</feature>
<evidence type="ECO:0000256" key="1">
    <source>
        <dbReference type="SAM" id="Phobius"/>
    </source>
</evidence>
<protein>
    <submittedName>
        <fullName evidence="3">Glycerophosphoryl diester phosphodiesterase membrane domain-containing protein</fullName>
    </submittedName>
</protein>
<organism evidence="3 4">
    <name type="scientific">Streptococcus pacificus</name>
    <dbReference type="NCBI Taxonomy" id="2740577"/>
    <lineage>
        <taxon>Bacteria</taxon>
        <taxon>Bacillati</taxon>
        <taxon>Bacillota</taxon>
        <taxon>Bacilli</taxon>
        <taxon>Lactobacillales</taxon>
        <taxon>Streptococcaceae</taxon>
        <taxon>Streptococcus</taxon>
    </lineage>
</organism>
<dbReference type="SUPFAM" id="SSF51695">
    <property type="entry name" value="PLC-like phosphodiesterases"/>
    <property type="match status" value="1"/>
</dbReference>